<dbReference type="SUPFAM" id="SSF56112">
    <property type="entry name" value="Protein kinase-like (PK-like)"/>
    <property type="match status" value="1"/>
</dbReference>
<feature type="region of interest" description="Disordered" evidence="8">
    <location>
        <begin position="432"/>
        <end position="519"/>
    </location>
</feature>
<keyword evidence="5" id="KW-0067">ATP-binding</keyword>
<keyword evidence="6" id="KW-0472">Membrane</keyword>
<keyword evidence="2" id="KW-0808">Transferase</keyword>
<accession>A0A7S3VKW4</accession>
<evidence type="ECO:0000256" key="8">
    <source>
        <dbReference type="SAM" id="MobiDB-lite"/>
    </source>
</evidence>
<dbReference type="SMART" id="SM00219">
    <property type="entry name" value="TyrKc"/>
    <property type="match status" value="1"/>
</dbReference>
<evidence type="ECO:0000256" key="6">
    <source>
        <dbReference type="ARBA" id="ARBA00023136"/>
    </source>
</evidence>
<feature type="compositionally biased region" description="Low complexity" evidence="8">
    <location>
        <begin position="501"/>
        <end position="518"/>
    </location>
</feature>
<organism evidence="10">
    <name type="scientific">Dunaliella tertiolecta</name>
    <name type="common">Green alga</name>
    <dbReference type="NCBI Taxonomy" id="3047"/>
    <lineage>
        <taxon>Eukaryota</taxon>
        <taxon>Viridiplantae</taxon>
        <taxon>Chlorophyta</taxon>
        <taxon>core chlorophytes</taxon>
        <taxon>Chlorophyceae</taxon>
        <taxon>CS clade</taxon>
        <taxon>Chlamydomonadales</taxon>
        <taxon>Dunaliellaceae</taxon>
        <taxon>Dunaliella</taxon>
    </lineage>
</organism>
<feature type="compositionally biased region" description="Polar residues" evidence="8">
    <location>
        <begin position="93"/>
        <end position="103"/>
    </location>
</feature>
<gene>
    <name evidence="10" type="ORF">DTER00134_LOCUS7790</name>
</gene>
<evidence type="ECO:0000256" key="3">
    <source>
        <dbReference type="ARBA" id="ARBA00022741"/>
    </source>
</evidence>
<feature type="region of interest" description="Disordered" evidence="8">
    <location>
        <begin position="1419"/>
        <end position="1502"/>
    </location>
</feature>
<protein>
    <recommendedName>
        <fullName evidence="9">Protein kinase domain-containing protein</fullName>
    </recommendedName>
</protein>
<feature type="region of interest" description="Disordered" evidence="8">
    <location>
        <begin position="778"/>
        <end position="840"/>
    </location>
</feature>
<dbReference type="Pfam" id="PF07714">
    <property type="entry name" value="PK_Tyr_Ser-Thr"/>
    <property type="match status" value="1"/>
</dbReference>
<dbReference type="InterPro" id="IPR001245">
    <property type="entry name" value="Ser-Thr/Tyr_kinase_cat_dom"/>
</dbReference>
<dbReference type="InterPro" id="IPR020635">
    <property type="entry name" value="Tyr_kinase_cat_dom"/>
</dbReference>
<feature type="region of interest" description="Disordered" evidence="8">
    <location>
        <begin position="16"/>
        <end position="38"/>
    </location>
</feature>
<feature type="region of interest" description="Disordered" evidence="8">
    <location>
        <begin position="1157"/>
        <end position="1237"/>
    </location>
</feature>
<keyword evidence="3" id="KW-0547">Nucleotide-binding</keyword>
<feature type="region of interest" description="Disordered" evidence="8">
    <location>
        <begin position="657"/>
        <end position="683"/>
    </location>
</feature>
<evidence type="ECO:0000256" key="4">
    <source>
        <dbReference type="ARBA" id="ARBA00022777"/>
    </source>
</evidence>
<feature type="region of interest" description="Disordered" evidence="8">
    <location>
        <begin position="931"/>
        <end position="961"/>
    </location>
</feature>
<feature type="region of interest" description="Disordered" evidence="8">
    <location>
        <begin position="1341"/>
        <end position="1385"/>
    </location>
</feature>
<dbReference type="GO" id="GO:0012505">
    <property type="term" value="C:endomembrane system"/>
    <property type="evidence" value="ECO:0007669"/>
    <property type="project" value="UniProtKB-SubCell"/>
</dbReference>
<feature type="region of interest" description="Disordered" evidence="8">
    <location>
        <begin position="1517"/>
        <end position="1656"/>
    </location>
</feature>
<keyword evidence="7" id="KW-0829">Tyrosine-protein kinase</keyword>
<feature type="compositionally biased region" description="Basic residues" evidence="8">
    <location>
        <begin position="1452"/>
        <end position="1466"/>
    </location>
</feature>
<keyword evidence="4" id="KW-0418">Kinase</keyword>
<dbReference type="Gene3D" id="1.10.510.10">
    <property type="entry name" value="Transferase(Phosphotransferase) domain 1"/>
    <property type="match status" value="1"/>
</dbReference>
<feature type="compositionally biased region" description="Basic and acidic residues" evidence="8">
    <location>
        <begin position="1493"/>
        <end position="1502"/>
    </location>
</feature>
<dbReference type="CDD" id="cd00192">
    <property type="entry name" value="PTKc"/>
    <property type="match status" value="1"/>
</dbReference>
<dbReference type="PANTHER" id="PTHR24418">
    <property type="entry name" value="TYROSINE-PROTEIN KINASE"/>
    <property type="match status" value="1"/>
</dbReference>
<dbReference type="FunFam" id="1.10.510.10:FF:001512">
    <property type="entry name" value="Receptor tyrosine-protein kinase erbB-2"/>
    <property type="match status" value="1"/>
</dbReference>
<feature type="compositionally biased region" description="Low complexity" evidence="8">
    <location>
        <begin position="1432"/>
        <end position="1449"/>
    </location>
</feature>
<dbReference type="GO" id="GO:0005524">
    <property type="term" value="F:ATP binding"/>
    <property type="evidence" value="ECO:0007669"/>
    <property type="project" value="UniProtKB-KW"/>
</dbReference>
<evidence type="ECO:0000259" key="9">
    <source>
        <dbReference type="PROSITE" id="PS50011"/>
    </source>
</evidence>
<dbReference type="PROSITE" id="PS00109">
    <property type="entry name" value="PROTEIN_KINASE_TYR"/>
    <property type="match status" value="1"/>
</dbReference>
<comment type="subcellular location">
    <subcellularLocation>
        <location evidence="1">Endomembrane system</location>
    </subcellularLocation>
</comment>
<feature type="compositionally biased region" description="Basic and acidic residues" evidence="8">
    <location>
        <begin position="665"/>
        <end position="674"/>
    </location>
</feature>
<feature type="compositionally biased region" description="Basic residues" evidence="8">
    <location>
        <begin position="1589"/>
        <end position="1603"/>
    </location>
</feature>
<evidence type="ECO:0000256" key="2">
    <source>
        <dbReference type="ARBA" id="ARBA00022679"/>
    </source>
</evidence>
<feature type="region of interest" description="Disordered" evidence="8">
    <location>
        <begin position="389"/>
        <end position="420"/>
    </location>
</feature>
<dbReference type="GO" id="GO:0004713">
    <property type="term" value="F:protein tyrosine kinase activity"/>
    <property type="evidence" value="ECO:0007669"/>
    <property type="project" value="UniProtKB-KW"/>
</dbReference>
<dbReference type="InterPro" id="IPR000719">
    <property type="entry name" value="Prot_kinase_dom"/>
</dbReference>
<evidence type="ECO:0000256" key="5">
    <source>
        <dbReference type="ARBA" id="ARBA00022840"/>
    </source>
</evidence>
<feature type="compositionally biased region" description="Low complexity" evidence="8">
    <location>
        <begin position="804"/>
        <end position="840"/>
    </location>
</feature>
<feature type="compositionally biased region" description="Low complexity" evidence="8">
    <location>
        <begin position="1638"/>
        <end position="1656"/>
    </location>
</feature>
<name>A0A7S3VKW4_DUNTE</name>
<dbReference type="PRINTS" id="PR00109">
    <property type="entry name" value="TYRKINASE"/>
</dbReference>
<sequence>MWQCFCPCSALFSKGAPASSGHGPLPVKGEGSLKAQELAASTDKLSSLPAAPTTPLDVAKLPASDSTQAVIQPQQAAQQVLKAAGKEREDMSSSRLLKQGTSGLSGTDPGVEGFLHANLRVDFEDLTFHELIGKGSTKSVYRGRWNSTMVAIVCMRRGGMVMEARFLQLLSNHPNLVQFYRWAADDNGNEYILLELVRLGSLDKLLFVHGCSIRTRDRLAMCEQICGAMCELAEVGVLHRDLAARNILVQSMDPVHVKVADLGLAHVAPDNVVLSGGELDACVPVRWTAPEVLLRGECSQKSDVWSYGVTLWEIFTNGSEPYASKNDQEVMEAVVAGEVLPQPEGCPHEVYGLMRRCWQSDPNSRPTFQEIAQQLRQWRRKHMLASMDNSNTSLGMAGASKGQQPLPASKAPPPAIPSDPRQMEIVQKHLEFVQQQQQQHKQPPCLDKYASGSSTASEGHHDVLRPNASAVAQAGPAKPLGNAVDGQAPSSGSRDASRDAPVLLSHPLPSSPGRPGSSNQLLPYLGVIGSSGCNVGSAGNSGSDCLLGDSGGNSGGTCLLASSGGNSGGNGARVVPLMVSHSVRGNSSDRDSGTGAAVAAAASSCSAESLCSPPAVDTNPSLNVPAGAPANVATTSEVPFPLGSPEPAYPPILVVGQGSSSSSRLDTKGTERFPSHPLQSPQPHVQAATACTTPTPNNISTTADFPSASTLISHCAPAPPPCSSLDSTSSFAFAAPSLEPTTTAAAATYPSAVGKWHSPATSPQQPSASSTAGLMVPVHQHAPPSEPLDPVLPTPPLISPPHPSLHSPLHPSLYTTPSAPHPSSTAFASPAHASPHPLTQPAAAEASWACAAAPHQPGALNSPQPALACPAFPAPPTNTSPFAAAAHTPTQIQQPVFIVLPPANQQDQQNPRIPLPAVSLATAPASQAINTDSSQMPSQMYTAGPSPQQASNEMDVDRPANSTPQTAMSYDIDCYIDPAMSCSTALTESQPASGANSVFCAPFCTDNSGSFARTASGTPLSFDTVAEDACTDGAAGTNIGTGAAALLHQQQLLRAHLAGTPLRQSQPRNVSAMLHASSPARRRRSLSSQLGRKRSQSPFAQRRSTDSGAAASPRYKSSLAPMFVDAGGVPAEGPPHGIAAGRGLMSMDGVKASRGLECEDQGKNGLPGMLHVRHPSQRQQSRLRSTQAATPLSEPLPRLGTHPLAQQPNCANHPHHYQHPNQPQQQLQQSQLQHQEGLGRQIHGATAGAGGPGCCSPEGFQGPRNNKLQAIEEASSSLSSVRASEERAASCATAAASDIGQACQGVTDLEVDKQQQQQQEEASGSSSVPLLTNVLLQQHQQQLLQQQQHHSLPLPFAVGPPQPPPSGGHPSHEGVAHASPGQHASAIHQMPAALWHPHLQHHPQLQRSSMPLVHPCAATAMPQAGGDTMHPQQQQQQQHEQGQGQQLEQQHAHHHHHHRHHHHHHQQQQQQQQHEQEHGHEEAQDGHIQGHGTKAEHQEQQGWDPERYAEQPGLLHSEQHGQQEQDLIEQQQEQQEHQKKDASSSQSETQGGEPNAVEHVGADQAQAAEAEKEGAAGGDVPSKDESKGKKGVGKKVAAGKKGKDKVSSSSRALGDEAQNPNLEGRANDSTAGDKARKGGASKVGKGKKGAAPPSKG</sequence>
<evidence type="ECO:0000313" key="10">
    <source>
        <dbReference type="EMBL" id="CAE0492717.1"/>
    </source>
</evidence>
<proteinExistence type="predicted"/>
<feature type="region of interest" description="Disordered" evidence="8">
    <location>
        <begin position="1060"/>
        <end position="1113"/>
    </location>
</feature>
<feature type="compositionally biased region" description="Polar residues" evidence="8">
    <location>
        <begin position="1543"/>
        <end position="1552"/>
    </location>
</feature>
<feature type="region of interest" description="Disordered" evidence="8">
    <location>
        <begin position="83"/>
        <end position="103"/>
    </location>
</feature>
<feature type="compositionally biased region" description="Basic and acidic residues" evidence="8">
    <location>
        <begin position="1474"/>
        <end position="1485"/>
    </location>
</feature>
<feature type="compositionally biased region" description="Pro residues" evidence="8">
    <location>
        <begin position="784"/>
        <end position="803"/>
    </location>
</feature>
<dbReference type="EMBL" id="HBIP01013551">
    <property type="protein sequence ID" value="CAE0492717.1"/>
    <property type="molecule type" value="Transcribed_RNA"/>
</dbReference>
<feature type="domain" description="Protein kinase" evidence="9">
    <location>
        <begin position="126"/>
        <end position="385"/>
    </location>
</feature>
<reference evidence="10" key="1">
    <citation type="submission" date="2021-01" db="EMBL/GenBank/DDBJ databases">
        <authorList>
            <person name="Corre E."/>
            <person name="Pelletier E."/>
            <person name="Niang G."/>
            <person name="Scheremetjew M."/>
            <person name="Finn R."/>
            <person name="Kale V."/>
            <person name="Holt S."/>
            <person name="Cochrane G."/>
            <person name="Meng A."/>
            <person name="Brown T."/>
            <person name="Cohen L."/>
        </authorList>
    </citation>
    <scope>NUCLEOTIDE SEQUENCE</scope>
    <source>
        <strain evidence="10">CCMP1320</strain>
    </source>
</reference>
<dbReference type="InterPro" id="IPR050198">
    <property type="entry name" value="Non-receptor_tyrosine_kinases"/>
</dbReference>
<dbReference type="GO" id="GO:0050793">
    <property type="term" value="P:regulation of developmental process"/>
    <property type="evidence" value="ECO:0007669"/>
    <property type="project" value="UniProtKB-ARBA"/>
</dbReference>
<feature type="compositionally biased region" description="Low complexity" evidence="8">
    <location>
        <begin position="1219"/>
        <end position="1235"/>
    </location>
</feature>
<evidence type="ECO:0000256" key="7">
    <source>
        <dbReference type="ARBA" id="ARBA00023137"/>
    </source>
</evidence>
<feature type="compositionally biased region" description="Pro residues" evidence="8">
    <location>
        <begin position="1358"/>
        <end position="1367"/>
    </location>
</feature>
<feature type="compositionally biased region" description="Low complexity" evidence="8">
    <location>
        <begin position="1524"/>
        <end position="1533"/>
    </location>
</feature>
<dbReference type="InterPro" id="IPR011009">
    <property type="entry name" value="Kinase-like_dom_sf"/>
</dbReference>
<dbReference type="InterPro" id="IPR008266">
    <property type="entry name" value="Tyr_kinase_AS"/>
</dbReference>
<feature type="compositionally biased region" description="Basic residues" evidence="8">
    <location>
        <begin position="1080"/>
        <end position="1095"/>
    </location>
</feature>
<feature type="region of interest" description="Disordered" evidence="8">
    <location>
        <begin position="1243"/>
        <end position="1262"/>
    </location>
</feature>
<feature type="compositionally biased region" description="Polar residues" evidence="8">
    <location>
        <begin position="931"/>
        <end position="952"/>
    </location>
</feature>
<dbReference type="PROSITE" id="PS50011">
    <property type="entry name" value="PROTEIN_KINASE_DOM"/>
    <property type="match status" value="1"/>
</dbReference>
<feature type="compositionally biased region" description="Low complexity" evidence="8">
    <location>
        <begin position="1341"/>
        <end position="1357"/>
    </location>
</feature>
<evidence type="ECO:0000256" key="1">
    <source>
        <dbReference type="ARBA" id="ARBA00004308"/>
    </source>
</evidence>
<dbReference type="GO" id="GO:0048468">
    <property type="term" value="P:cell development"/>
    <property type="evidence" value="ECO:0007669"/>
    <property type="project" value="UniProtKB-ARBA"/>
</dbReference>